<reference evidence="3 4" key="1">
    <citation type="submission" date="2022-06" db="EMBL/GenBank/DDBJ databases">
        <title>Mesorhizobium sp. strain RP14 Genome sequencing and assembly.</title>
        <authorList>
            <person name="Kim I."/>
        </authorList>
    </citation>
    <scope>NUCLEOTIDE SEQUENCE [LARGE SCALE GENOMIC DNA]</scope>
    <source>
        <strain evidence="4">RP14(2022)</strain>
    </source>
</reference>
<proteinExistence type="predicted"/>
<sequence length="308" mass="33076">MTAFDPRALRDAFGAFATGVTVVTSRLADGSRIGFTANSFASVSLDPPLLLICLAKTSRNYANMTGAQGFAVNILAEDQKDVSNTFAKPVEDRFAAVLWQDGPAGSPVFPGAAAWFDCTTDKIVDAGDHAILIGRVAGFENFGRNGLGYVRGGYFTPSLEAKAIRAANDAEARISVVLERDDEILLLPVEGGGFALPSTILGDRDPLEAMETDLQRQWGIEMTGGYLFSVFEDRASKQQNIVYRASAEGGAPLEGRFFALDALPMEQLATPQTADILKRFVAERSLGNFGVYFGNETEGHVHPIARKA</sequence>
<gene>
    <name evidence="3" type="ORF">NGM99_05400</name>
</gene>
<dbReference type="InterPro" id="IPR050268">
    <property type="entry name" value="NADH-dep_flavin_reductase"/>
</dbReference>
<dbReference type="SMART" id="SM00903">
    <property type="entry name" value="Flavin_Reduct"/>
    <property type="match status" value="1"/>
</dbReference>
<evidence type="ECO:0000256" key="1">
    <source>
        <dbReference type="ARBA" id="ARBA00023002"/>
    </source>
</evidence>
<evidence type="ECO:0000313" key="3">
    <source>
        <dbReference type="EMBL" id="MCO6049225.1"/>
    </source>
</evidence>
<dbReference type="InterPro" id="IPR012349">
    <property type="entry name" value="Split_barrel_FMN-bd"/>
</dbReference>
<comment type="caution">
    <text evidence="3">The sequence shown here is derived from an EMBL/GenBank/DDBJ whole genome shotgun (WGS) entry which is preliminary data.</text>
</comment>
<keyword evidence="1" id="KW-0560">Oxidoreductase</keyword>
<keyword evidence="4" id="KW-1185">Reference proteome</keyword>
<evidence type="ECO:0000259" key="2">
    <source>
        <dbReference type="SMART" id="SM00903"/>
    </source>
</evidence>
<dbReference type="Pfam" id="PF01613">
    <property type="entry name" value="Flavin_Reduct"/>
    <property type="match status" value="1"/>
</dbReference>
<dbReference type="SUPFAM" id="SSF50475">
    <property type="entry name" value="FMN-binding split barrel"/>
    <property type="match status" value="1"/>
</dbReference>
<dbReference type="Gene3D" id="3.90.79.10">
    <property type="entry name" value="Nucleoside Triphosphate Pyrophosphohydrolase"/>
    <property type="match status" value="1"/>
</dbReference>
<dbReference type="InterPro" id="IPR002563">
    <property type="entry name" value="Flavin_Rdtase-like_dom"/>
</dbReference>
<accession>A0ABT1C331</accession>
<evidence type="ECO:0000313" key="4">
    <source>
        <dbReference type="Proteomes" id="UP001205906"/>
    </source>
</evidence>
<dbReference type="PANTHER" id="PTHR30466">
    <property type="entry name" value="FLAVIN REDUCTASE"/>
    <property type="match status" value="1"/>
</dbReference>
<dbReference type="Proteomes" id="UP001205906">
    <property type="component" value="Unassembled WGS sequence"/>
</dbReference>
<name>A0ABT1C331_9HYPH</name>
<feature type="domain" description="Flavin reductase like" evidence="2">
    <location>
        <begin position="13"/>
        <end position="156"/>
    </location>
</feature>
<dbReference type="Gene3D" id="2.30.110.10">
    <property type="entry name" value="Electron Transport, Fmn-binding Protein, Chain A"/>
    <property type="match status" value="1"/>
</dbReference>
<dbReference type="RefSeq" id="WP_252816768.1">
    <property type="nucleotide sequence ID" value="NZ_JAMXQS010000002.1"/>
</dbReference>
<dbReference type="PANTHER" id="PTHR30466:SF1">
    <property type="entry name" value="FMN REDUCTASE (NADH) RUTF"/>
    <property type="match status" value="1"/>
</dbReference>
<dbReference type="EMBL" id="JAMXQS010000002">
    <property type="protein sequence ID" value="MCO6049225.1"/>
    <property type="molecule type" value="Genomic_DNA"/>
</dbReference>
<organism evidence="3 4">
    <name type="scientific">Mesorhizobium liriopis</name>
    <dbReference type="NCBI Taxonomy" id="2953882"/>
    <lineage>
        <taxon>Bacteria</taxon>
        <taxon>Pseudomonadati</taxon>
        <taxon>Pseudomonadota</taxon>
        <taxon>Alphaproteobacteria</taxon>
        <taxon>Hyphomicrobiales</taxon>
        <taxon>Phyllobacteriaceae</taxon>
        <taxon>Mesorhizobium</taxon>
    </lineage>
</organism>
<protein>
    <submittedName>
        <fullName evidence="3">Flavin reductase family protein</fullName>
    </submittedName>
</protein>